<keyword evidence="8 15" id="KW-0479">Metal-binding</keyword>
<proteinExistence type="inferred from homology"/>
<dbReference type="EMBL" id="JAFIQS010000002">
    <property type="protein sequence ID" value="KAG5173266.1"/>
    <property type="molecule type" value="Genomic_DNA"/>
</dbReference>
<keyword evidence="5" id="KW-0926">Vacuole</keyword>
<feature type="transmembrane region" description="Helical" evidence="17">
    <location>
        <begin position="501"/>
        <end position="528"/>
    </location>
</feature>
<dbReference type="PANTHER" id="PTHR12147">
    <property type="entry name" value="METALLOPEPTIDASE M28 FAMILY MEMBER"/>
    <property type="match status" value="1"/>
</dbReference>
<evidence type="ECO:0000256" key="5">
    <source>
        <dbReference type="ARBA" id="ARBA00022554"/>
    </source>
</evidence>
<evidence type="ECO:0000259" key="20">
    <source>
        <dbReference type="Pfam" id="PF22251"/>
    </source>
</evidence>
<dbReference type="Pfam" id="PF22250">
    <property type="entry name" value="PFF1_C"/>
    <property type="match status" value="1"/>
</dbReference>
<dbReference type="GO" id="GO:0046872">
    <property type="term" value="F:metal ion binding"/>
    <property type="evidence" value="ECO:0007669"/>
    <property type="project" value="UniProtKB-KW"/>
</dbReference>
<reference evidence="21" key="1">
    <citation type="submission" date="2021-02" db="EMBL/GenBank/DDBJ databases">
        <title>Psilocybe cubensis genome.</title>
        <authorList>
            <person name="Mckernan K.J."/>
            <person name="Crawford S."/>
            <person name="Trippe A."/>
            <person name="Kane L.T."/>
            <person name="Mclaughlin S."/>
        </authorList>
    </citation>
    <scope>NUCLEOTIDE SEQUENCE [LARGE SCALE GENOMIC DNA]</scope>
    <source>
        <strain evidence="21">MGC-MH-2018</strain>
    </source>
</reference>
<dbReference type="AlphaFoldDB" id="A0A8H7Y8H0"/>
<evidence type="ECO:0000256" key="3">
    <source>
        <dbReference type="ARBA" id="ARBA00004128"/>
    </source>
</evidence>
<evidence type="ECO:0000259" key="19">
    <source>
        <dbReference type="Pfam" id="PF22250"/>
    </source>
</evidence>
<dbReference type="Pfam" id="PF04389">
    <property type="entry name" value="Peptidase_M28"/>
    <property type="match status" value="1"/>
</dbReference>
<dbReference type="InterPro" id="IPR053976">
    <property type="entry name" value="PFF1_TM"/>
</dbReference>
<keyword evidence="14" id="KW-0325">Glycoprotein</keyword>
<protein>
    <recommendedName>
        <fullName evidence="15">Peptide hydrolase</fullName>
        <ecNumber evidence="15">3.4.-.-</ecNumber>
    </recommendedName>
</protein>
<feature type="compositionally biased region" description="Polar residues" evidence="16">
    <location>
        <begin position="406"/>
        <end position="415"/>
    </location>
</feature>
<evidence type="ECO:0000256" key="4">
    <source>
        <dbReference type="ARBA" id="ARBA00010918"/>
    </source>
</evidence>
<evidence type="ECO:0000313" key="21">
    <source>
        <dbReference type="EMBL" id="KAG5173266.1"/>
    </source>
</evidence>
<feature type="transmembrane region" description="Helical" evidence="17">
    <location>
        <begin position="470"/>
        <end position="489"/>
    </location>
</feature>
<evidence type="ECO:0000256" key="14">
    <source>
        <dbReference type="ARBA" id="ARBA00023180"/>
    </source>
</evidence>
<gene>
    <name evidence="21" type="ORF">JR316_002776</name>
</gene>
<feature type="transmembrane region" description="Helical" evidence="17">
    <location>
        <begin position="683"/>
        <end position="705"/>
    </location>
</feature>
<evidence type="ECO:0000256" key="9">
    <source>
        <dbReference type="ARBA" id="ARBA00022801"/>
    </source>
</evidence>
<sequence>MTITSKAASVLGYRVLPTSIVALLSYAAVFFALLFTNSLSSVPTPVKQRGLDLEQAYKDLHHIAANPHPYISHANDNVREYILSRVLSLAEKYPHIHVDNDLSSNASWSASPKFGVYFEGMNVLVKVDGTAGSSEGAVLFSAHFDSVSTATGATDDGAGVVTLLQLVEYFAKHRAKRTAIFNINNGEEDGLHGAHAFLEHPWSKETDTFLNLEGAAAGGRPILFRATSMTPVRAFRNMKLIPHPHANVLSSDAFARGIIRSWTDFSIYSGPGPTAGMKGLDLAFYKGRSRYHSKYDSVQHTVGGIKSLWSMLEVARGVAVGLLNVPFDDKLKAEAANIDDDPVIFSVFKRVIVVFHLTSLLTFNIAILIAGPLVLVLLLFFEKFFLSGQAKPVSRRSADTTAEPAPNTNGDRTSRIGNSRLRFLAARAAASRPLVQNDDDQSDVGDVRSPVQLRPKSGGVIHTIWSHVKFWFAFVLAAGLLVLLTWGYTVVNPFAIYSSPYLVLFAFMTLTYLVLIFVLTFPSSLLFYHPKPYPNPSHFLLKPAQQQKHTIFIHLYTFTWILLVLGTLGITKLNPGLGGGYLLTAWNFCVGSGVVMGVVEGLVTSAAWKGHEEVEQLPGEERDTSTRAGDADDDESTPLLWRGQEGEDENEGTMGRSNNAASQRQRVRKRASKREEEGGAGTLASWWWIPQFLVSVPLPVILWGHVTMLLLDAVPQTMTDGASPWSVYALVLMLALILVLPLAPFAYKLRPSRLLTYLVLTIFISSTLYTMLAFPFSVDAPLKVFFQQRVEFPSRALYDTLNPELRPRVVTAISGPPKYIVKSIIASLPSAQGKDVFCRGEESKLGLLSCEWEVEPRMWPSPGTYIPPVSSTASEKENVVDVDLDTAKWDVGQLFKASVKRNGPSTALVSVTGRNTRSCRVYFDSGPAFEYNVWPASSAPRATVGADQNTKQQKRTDQAAFTAPPKTHLQEGYQIGPAGIKELRLWSRTWERQFKVEVDWKNETDIGTPGMHGRIACVWSQYESGMVDNGALYDPATDNLGIGTLAARARLMREEDRPKIPAFEEVLAFLPEWATVSKLTDGLVEATVPFSV</sequence>
<dbReference type="OrthoDB" id="76293at2759"/>
<dbReference type="InterPro" id="IPR045175">
    <property type="entry name" value="M28_fam"/>
</dbReference>
<evidence type="ECO:0000256" key="2">
    <source>
        <dbReference type="ARBA" id="ARBA00003273"/>
    </source>
</evidence>
<evidence type="ECO:0000256" key="15">
    <source>
        <dbReference type="RuleBase" id="RU361240"/>
    </source>
</evidence>
<dbReference type="InterPro" id="IPR007484">
    <property type="entry name" value="Peptidase_M28"/>
</dbReference>
<evidence type="ECO:0000256" key="13">
    <source>
        <dbReference type="ARBA" id="ARBA00023136"/>
    </source>
</evidence>
<feature type="transmembrane region" description="Helical" evidence="17">
    <location>
        <begin position="725"/>
        <end position="747"/>
    </location>
</feature>
<dbReference type="InterPro" id="IPR048024">
    <property type="entry name" value="Fxna-like_M28_dom"/>
</dbReference>
<keyword evidence="6 15" id="KW-0645">Protease</keyword>
<keyword evidence="7 17" id="KW-0812">Transmembrane</keyword>
<keyword evidence="10 15" id="KW-0862">Zinc</keyword>
<feature type="compositionally biased region" description="Polar residues" evidence="16">
    <location>
        <begin position="655"/>
        <end position="664"/>
    </location>
</feature>
<feature type="transmembrane region" description="Helical" evidence="17">
    <location>
        <begin position="583"/>
        <end position="603"/>
    </location>
</feature>
<evidence type="ECO:0000256" key="10">
    <source>
        <dbReference type="ARBA" id="ARBA00022833"/>
    </source>
</evidence>
<keyword evidence="11 17" id="KW-1133">Transmembrane helix</keyword>
<dbReference type="Gene3D" id="3.40.630.10">
    <property type="entry name" value="Zn peptidases"/>
    <property type="match status" value="1"/>
</dbReference>
<feature type="region of interest" description="Disordered" evidence="16">
    <location>
        <begin position="613"/>
        <end position="675"/>
    </location>
</feature>
<dbReference type="EC" id="3.4.-.-" evidence="15"/>
<feature type="transmembrane region" description="Helical" evidence="17">
    <location>
        <begin position="754"/>
        <end position="776"/>
    </location>
</feature>
<dbReference type="GO" id="GO:0005774">
    <property type="term" value="C:vacuolar membrane"/>
    <property type="evidence" value="ECO:0007669"/>
    <property type="project" value="UniProtKB-SubCell"/>
</dbReference>
<feature type="transmembrane region" description="Helical" evidence="17">
    <location>
        <begin position="353"/>
        <end position="381"/>
    </location>
</feature>
<dbReference type="CDD" id="cd03875">
    <property type="entry name" value="M28_Fxna_like"/>
    <property type="match status" value="1"/>
</dbReference>
<dbReference type="Pfam" id="PF22251">
    <property type="entry name" value="PFF1_TM"/>
    <property type="match status" value="1"/>
</dbReference>
<dbReference type="SUPFAM" id="SSF53187">
    <property type="entry name" value="Zn-dependent exopeptidases"/>
    <property type="match status" value="1"/>
</dbReference>
<evidence type="ECO:0000256" key="6">
    <source>
        <dbReference type="ARBA" id="ARBA00022670"/>
    </source>
</evidence>
<evidence type="ECO:0000256" key="8">
    <source>
        <dbReference type="ARBA" id="ARBA00022723"/>
    </source>
</evidence>
<feature type="transmembrane region" description="Helical" evidence="17">
    <location>
        <begin position="549"/>
        <end position="571"/>
    </location>
</feature>
<keyword evidence="9 15" id="KW-0378">Hydrolase</keyword>
<comment type="caution">
    <text evidence="21">The sequence shown here is derived from an EMBL/GenBank/DDBJ whole genome shotgun (WGS) entry which is preliminary data.</text>
</comment>
<feature type="domain" description="Peptidase M28" evidence="18">
    <location>
        <begin position="122"/>
        <end position="301"/>
    </location>
</feature>
<evidence type="ECO:0000256" key="17">
    <source>
        <dbReference type="SAM" id="Phobius"/>
    </source>
</evidence>
<comment type="function">
    <text evidence="2">May be involved in vacuolar sorting and osmoregulation.</text>
</comment>
<evidence type="ECO:0000256" key="7">
    <source>
        <dbReference type="ARBA" id="ARBA00022692"/>
    </source>
</evidence>
<comment type="similarity">
    <text evidence="4 15">Belongs to the peptidase M28 family.</text>
</comment>
<evidence type="ECO:0000256" key="16">
    <source>
        <dbReference type="SAM" id="MobiDB-lite"/>
    </source>
</evidence>
<feature type="domain" description="Vacuolar membrane protease transmembrane" evidence="20">
    <location>
        <begin position="469"/>
        <end position="749"/>
    </location>
</feature>
<dbReference type="InterPro" id="IPR053975">
    <property type="entry name" value="PFF1_C"/>
</dbReference>
<dbReference type="PANTHER" id="PTHR12147:SF58">
    <property type="entry name" value="VACUOLAR MEMBRANE PROTEASE"/>
    <property type="match status" value="1"/>
</dbReference>
<comment type="subcellular location">
    <subcellularLocation>
        <location evidence="3">Vacuole membrane</location>
        <topology evidence="3">Multi-pass membrane protein</topology>
    </subcellularLocation>
</comment>
<feature type="compositionally biased region" description="Basic and acidic residues" evidence="16">
    <location>
        <begin position="613"/>
        <end position="625"/>
    </location>
</feature>
<accession>A0A8H7Y8H0</accession>
<evidence type="ECO:0000259" key="18">
    <source>
        <dbReference type="Pfam" id="PF04389"/>
    </source>
</evidence>
<keyword evidence="13 17" id="KW-0472">Membrane</keyword>
<feature type="domain" description="Vacuolar membrane protease C-terminal" evidence="19">
    <location>
        <begin position="782"/>
        <end position="1085"/>
    </location>
</feature>
<feature type="transmembrane region" description="Helical" evidence="17">
    <location>
        <begin position="12"/>
        <end position="35"/>
    </location>
</feature>
<name>A0A8H7Y8H0_PSICU</name>
<evidence type="ECO:0000256" key="12">
    <source>
        <dbReference type="ARBA" id="ARBA00023049"/>
    </source>
</evidence>
<dbReference type="GO" id="GO:0006508">
    <property type="term" value="P:proteolysis"/>
    <property type="evidence" value="ECO:0007669"/>
    <property type="project" value="UniProtKB-KW"/>
</dbReference>
<feature type="region of interest" description="Disordered" evidence="16">
    <location>
        <begin position="396"/>
        <end position="415"/>
    </location>
</feature>
<dbReference type="GO" id="GO:0008235">
    <property type="term" value="F:metalloexopeptidase activity"/>
    <property type="evidence" value="ECO:0007669"/>
    <property type="project" value="InterPro"/>
</dbReference>
<comment type="cofactor">
    <cofactor evidence="1">
        <name>Zn(2+)</name>
        <dbReference type="ChEBI" id="CHEBI:29105"/>
    </cofactor>
</comment>
<keyword evidence="12" id="KW-0482">Metalloprotease</keyword>
<evidence type="ECO:0000256" key="11">
    <source>
        <dbReference type="ARBA" id="ARBA00022989"/>
    </source>
</evidence>
<organism evidence="21">
    <name type="scientific">Psilocybe cubensis</name>
    <name type="common">Psychedelic mushroom</name>
    <name type="synonym">Stropharia cubensis</name>
    <dbReference type="NCBI Taxonomy" id="181762"/>
    <lineage>
        <taxon>Eukaryota</taxon>
        <taxon>Fungi</taxon>
        <taxon>Dikarya</taxon>
        <taxon>Basidiomycota</taxon>
        <taxon>Agaricomycotina</taxon>
        <taxon>Agaricomycetes</taxon>
        <taxon>Agaricomycetidae</taxon>
        <taxon>Agaricales</taxon>
        <taxon>Agaricineae</taxon>
        <taxon>Strophariaceae</taxon>
        <taxon>Psilocybe</taxon>
    </lineage>
</organism>
<evidence type="ECO:0000256" key="1">
    <source>
        <dbReference type="ARBA" id="ARBA00001947"/>
    </source>
</evidence>